<dbReference type="Proteomes" id="UP000028782">
    <property type="component" value="Chromosome"/>
</dbReference>
<dbReference type="Pfam" id="PF11174">
    <property type="entry name" value="DUF2970"/>
    <property type="match status" value="1"/>
</dbReference>
<proteinExistence type="predicted"/>
<reference evidence="2 3" key="1">
    <citation type="journal article" date="2014" name="Genome Announc.">
        <title>Complete Genome Sequence of Polychlorinated Biphenyl Degrader Comamonas testosteroni TK102 (NBRC 109938).</title>
        <authorList>
            <person name="Fukuda K."/>
            <person name="Hosoyama A."/>
            <person name="Tsuchikane K."/>
            <person name="Ohji S."/>
            <person name="Yamazoe A."/>
            <person name="Fujita N."/>
            <person name="Shintani M."/>
            <person name="Kimbara K."/>
        </authorList>
    </citation>
    <scope>NUCLEOTIDE SEQUENCE [LARGE SCALE GENOMIC DNA]</scope>
    <source>
        <strain evidence="2">TK102</strain>
    </source>
</reference>
<sequence length="65" mass="7170">MTQDAKKTGFWRSIVAVAWAMLGVRKGKEYEKDFASITPLHVIAVGLVAIFALVLALIWIVNLVV</sequence>
<dbReference type="HOGENOM" id="CLU_180692_1_0_4"/>
<evidence type="ECO:0000256" key="1">
    <source>
        <dbReference type="SAM" id="Phobius"/>
    </source>
</evidence>
<evidence type="ECO:0000313" key="3">
    <source>
        <dbReference type="Proteomes" id="UP000028782"/>
    </source>
</evidence>
<keyword evidence="1" id="KW-0472">Membrane</keyword>
<keyword evidence="1" id="KW-0812">Transmembrane</keyword>
<keyword evidence="1" id="KW-1133">Transmembrane helix</keyword>
<dbReference type="RefSeq" id="WP_003051791.1">
    <property type="nucleotide sequence ID" value="NZ_CP006704.1"/>
</dbReference>
<protein>
    <submittedName>
        <fullName evidence="2">Membrane protein</fullName>
    </submittedName>
</protein>
<dbReference type="AlphaFoldDB" id="A0A076PYA4"/>
<dbReference type="KEGG" id="ctes:O987_23670"/>
<name>A0A076PYA4_COMTE</name>
<dbReference type="InterPro" id="IPR021344">
    <property type="entry name" value="DUF2970"/>
</dbReference>
<evidence type="ECO:0000313" key="2">
    <source>
        <dbReference type="EMBL" id="AIJ48815.1"/>
    </source>
</evidence>
<gene>
    <name evidence="2" type="ORF">O987_23670</name>
</gene>
<organism evidence="2 3">
    <name type="scientific">Comamonas testosteroni TK102</name>
    <dbReference type="NCBI Taxonomy" id="1392005"/>
    <lineage>
        <taxon>Bacteria</taxon>
        <taxon>Pseudomonadati</taxon>
        <taxon>Pseudomonadota</taxon>
        <taxon>Betaproteobacteria</taxon>
        <taxon>Burkholderiales</taxon>
        <taxon>Comamonadaceae</taxon>
        <taxon>Comamonas</taxon>
    </lineage>
</organism>
<dbReference type="EMBL" id="CP006704">
    <property type="protein sequence ID" value="AIJ48815.1"/>
    <property type="molecule type" value="Genomic_DNA"/>
</dbReference>
<feature type="transmembrane region" description="Helical" evidence="1">
    <location>
        <begin position="43"/>
        <end position="64"/>
    </location>
</feature>
<accession>A0A076PYA4</accession>